<dbReference type="PANTHER" id="PTHR11165">
    <property type="entry name" value="SKP1"/>
    <property type="match status" value="1"/>
</dbReference>
<dbReference type="PIRSF" id="PIRSF028729">
    <property type="entry name" value="E3_ubiquit_lig_SCF_Skp"/>
    <property type="match status" value="1"/>
</dbReference>
<dbReference type="InterPro" id="IPR001232">
    <property type="entry name" value="SKP1-like"/>
</dbReference>
<comment type="subunit">
    <text evidence="3">Component of the SCF (SKP1-CUL1-F-box protein) E3 ubiquitin ligase complexes.</text>
</comment>
<dbReference type="Proteomes" id="UP001465976">
    <property type="component" value="Unassembled WGS sequence"/>
</dbReference>
<name>A0ABR3FDA3_9AGAR</name>
<dbReference type="SMART" id="SM00512">
    <property type="entry name" value="Skp1"/>
    <property type="match status" value="1"/>
</dbReference>
<evidence type="ECO:0000313" key="7">
    <source>
        <dbReference type="Proteomes" id="UP001465976"/>
    </source>
</evidence>
<dbReference type="SUPFAM" id="SSF81382">
    <property type="entry name" value="Skp1 dimerisation domain-like"/>
    <property type="match status" value="1"/>
</dbReference>
<dbReference type="InterPro" id="IPR011333">
    <property type="entry name" value="SKP1/BTB/POZ_sf"/>
</dbReference>
<dbReference type="Pfam" id="PF01466">
    <property type="entry name" value="Skp1"/>
    <property type="match status" value="1"/>
</dbReference>
<dbReference type="InterPro" id="IPR016897">
    <property type="entry name" value="SKP1"/>
</dbReference>
<evidence type="ECO:0000259" key="5">
    <source>
        <dbReference type="Pfam" id="PF03931"/>
    </source>
</evidence>
<feature type="domain" description="SKP1 component dimerisation" evidence="4">
    <location>
        <begin position="96"/>
        <end position="125"/>
    </location>
</feature>
<sequence>MVLLSTCDNKEFTVDKEVAERMILISGPELETSDQAIPLLNVSSDVLEKILEYCEHHRGEPLDQNSTTEWDQNLIAQVDIEMLKKIIIAANYLDMKPLLDLGTKRIADMIKGKTPAQISTLFNVPSVITGSVAAEPR</sequence>
<evidence type="ECO:0000256" key="1">
    <source>
        <dbReference type="ARBA" id="ARBA00009993"/>
    </source>
</evidence>
<comment type="similarity">
    <text evidence="1 3">Belongs to the SKP1 family.</text>
</comment>
<dbReference type="CDD" id="cd18322">
    <property type="entry name" value="BTB_POZ_SKP1"/>
    <property type="match status" value="1"/>
</dbReference>
<gene>
    <name evidence="6" type="ORF">V5O48_008700</name>
</gene>
<dbReference type="Pfam" id="PF03931">
    <property type="entry name" value="Skp1_POZ"/>
    <property type="match status" value="1"/>
</dbReference>
<comment type="caution">
    <text evidence="6">The sequence shown here is derived from an EMBL/GenBank/DDBJ whole genome shotgun (WGS) entry which is preliminary data.</text>
</comment>
<comment type="function">
    <text evidence="3">Essential component of the SCF (SKP1-CUL1-F-box protein) E3 ubiquitin ligase complexes, which mediate the ubiquitination and subsequent proteasomal degradation of target proteins.</text>
</comment>
<evidence type="ECO:0000313" key="6">
    <source>
        <dbReference type="EMBL" id="KAL0573253.1"/>
    </source>
</evidence>
<comment type="pathway">
    <text evidence="3">Protein modification; protein ubiquitination.</text>
</comment>
<keyword evidence="2 3" id="KW-0833">Ubl conjugation pathway</keyword>
<dbReference type="InterPro" id="IPR016073">
    <property type="entry name" value="Skp1_comp_POZ"/>
</dbReference>
<dbReference type="SUPFAM" id="SSF54695">
    <property type="entry name" value="POZ domain"/>
    <property type="match status" value="1"/>
</dbReference>
<evidence type="ECO:0000256" key="2">
    <source>
        <dbReference type="ARBA" id="ARBA00022786"/>
    </source>
</evidence>
<dbReference type="Gene3D" id="3.30.710.10">
    <property type="entry name" value="Potassium Channel Kv1.1, Chain A"/>
    <property type="match status" value="1"/>
</dbReference>
<evidence type="ECO:0000256" key="3">
    <source>
        <dbReference type="PIRNR" id="PIRNR028729"/>
    </source>
</evidence>
<protein>
    <recommendedName>
        <fullName evidence="3">E3 ubiquitin ligase complex SCF subunit</fullName>
    </recommendedName>
</protein>
<dbReference type="EMBL" id="JBAHYK010000524">
    <property type="protein sequence ID" value="KAL0573253.1"/>
    <property type="molecule type" value="Genomic_DNA"/>
</dbReference>
<accession>A0ABR3FDA3</accession>
<feature type="domain" description="SKP1 component POZ" evidence="5">
    <location>
        <begin position="1"/>
        <end position="58"/>
    </location>
</feature>
<evidence type="ECO:0000259" key="4">
    <source>
        <dbReference type="Pfam" id="PF01466"/>
    </source>
</evidence>
<dbReference type="InterPro" id="IPR036296">
    <property type="entry name" value="SKP1-like_dim_sf"/>
</dbReference>
<reference evidence="6 7" key="1">
    <citation type="submission" date="2024-02" db="EMBL/GenBank/DDBJ databases">
        <title>A draft genome for the cacao thread blight pathogen Marasmius crinis-equi.</title>
        <authorList>
            <person name="Cohen S.P."/>
            <person name="Baruah I.K."/>
            <person name="Amoako-Attah I."/>
            <person name="Bukari Y."/>
            <person name="Meinhardt L.W."/>
            <person name="Bailey B.A."/>
        </authorList>
    </citation>
    <scope>NUCLEOTIDE SEQUENCE [LARGE SCALE GENOMIC DNA]</scope>
    <source>
        <strain evidence="6 7">GH-76</strain>
    </source>
</reference>
<keyword evidence="7" id="KW-1185">Reference proteome</keyword>
<proteinExistence type="inferred from homology"/>
<dbReference type="InterPro" id="IPR016072">
    <property type="entry name" value="Skp1_comp_dimer"/>
</dbReference>
<organism evidence="6 7">
    <name type="scientific">Marasmius crinis-equi</name>
    <dbReference type="NCBI Taxonomy" id="585013"/>
    <lineage>
        <taxon>Eukaryota</taxon>
        <taxon>Fungi</taxon>
        <taxon>Dikarya</taxon>
        <taxon>Basidiomycota</taxon>
        <taxon>Agaricomycotina</taxon>
        <taxon>Agaricomycetes</taxon>
        <taxon>Agaricomycetidae</taxon>
        <taxon>Agaricales</taxon>
        <taxon>Marasmiineae</taxon>
        <taxon>Marasmiaceae</taxon>
        <taxon>Marasmius</taxon>
    </lineage>
</organism>